<evidence type="ECO:0000313" key="1">
    <source>
        <dbReference type="EMBL" id="CAI4015877.1"/>
    </source>
</evidence>
<dbReference type="EMBL" id="CAMXCT010006556">
    <property type="protein sequence ID" value="CAI4015877.1"/>
    <property type="molecule type" value="Genomic_DNA"/>
</dbReference>
<reference evidence="1" key="1">
    <citation type="submission" date="2022-10" db="EMBL/GenBank/DDBJ databases">
        <authorList>
            <person name="Chen Y."/>
            <person name="Dougan E. K."/>
            <person name="Chan C."/>
            <person name="Rhodes N."/>
            <person name="Thang M."/>
        </authorList>
    </citation>
    <scope>NUCLEOTIDE SEQUENCE</scope>
</reference>
<proteinExistence type="predicted"/>
<dbReference type="Proteomes" id="UP001152797">
    <property type="component" value="Unassembled WGS sequence"/>
</dbReference>
<protein>
    <submittedName>
        <fullName evidence="1">Uncharacterized protein</fullName>
    </submittedName>
</protein>
<sequence>MFVSSTSPTSKSNVRHRFCSLLLLLSAQGLCALWALSSLDGLDGLGQGICDLEVVASLVSSCCRLKAFAKAKAAAAAEDRLQVFTPLPPRNKSVAVVFIGQLRALHADVVLKRIEEELLKPLDPDVFLVFNTNKTFVQKMQSLGYGSGHLGDFKILGTEEILQRLKPLDYHFYQASEYLTVPRSSSCVSARKIYAQFWPFPAAAAMLLTAERQRSQRYDWIVRSRPDVTFLGRPLVLPDWSEAATVYGQAYYHGCLMCDQFFVATRLALEAVFTVEDSFRRCEDVLHGPAEPCWCCKDQCHRRVKCGAGRLMGGFDTECTILRHLRQRNVVINTSRSFLLQTHRLNLVEARQWSLAWPVPGNDAIHHPLPPATGKTTGTRKVAKPVMEQINLHFGVLNVAIAPQADPYWSPIFVKPGLKKTTVHAWLVVWE</sequence>
<dbReference type="EMBL" id="CAMXCT030006556">
    <property type="protein sequence ID" value="CAL4803189.1"/>
    <property type="molecule type" value="Genomic_DNA"/>
</dbReference>
<comment type="caution">
    <text evidence="1">The sequence shown here is derived from an EMBL/GenBank/DDBJ whole genome shotgun (WGS) entry which is preliminary data.</text>
</comment>
<keyword evidence="3" id="KW-1185">Reference proteome</keyword>
<dbReference type="EMBL" id="CAMXCT020006556">
    <property type="protein sequence ID" value="CAL1169252.1"/>
    <property type="molecule type" value="Genomic_DNA"/>
</dbReference>
<organism evidence="1">
    <name type="scientific">Cladocopium goreaui</name>
    <dbReference type="NCBI Taxonomy" id="2562237"/>
    <lineage>
        <taxon>Eukaryota</taxon>
        <taxon>Sar</taxon>
        <taxon>Alveolata</taxon>
        <taxon>Dinophyceae</taxon>
        <taxon>Suessiales</taxon>
        <taxon>Symbiodiniaceae</taxon>
        <taxon>Cladocopium</taxon>
    </lineage>
</organism>
<name>A0A9P1DSH0_9DINO</name>
<gene>
    <name evidence="1" type="ORF">C1SCF055_LOCUS40678</name>
</gene>
<evidence type="ECO:0000313" key="3">
    <source>
        <dbReference type="Proteomes" id="UP001152797"/>
    </source>
</evidence>
<evidence type="ECO:0000313" key="2">
    <source>
        <dbReference type="EMBL" id="CAL4803189.1"/>
    </source>
</evidence>
<reference evidence="2 3" key="2">
    <citation type="submission" date="2024-05" db="EMBL/GenBank/DDBJ databases">
        <authorList>
            <person name="Chen Y."/>
            <person name="Shah S."/>
            <person name="Dougan E. K."/>
            <person name="Thang M."/>
            <person name="Chan C."/>
        </authorList>
    </citation>
    <scope>NUCLEOTIDE SEQUENCE [LARGE SCALE GENOMIC DNA]</scope>
</reference>
<accession>A0A9P1DSH0</accession>
<dbReference type="AlphaFoldDB" id="A0A9P1DSH0"/>